<keyword evidence="5" id="KW-1185">Reference proteome</keyword>
<evidence type="ECO:0000313" key="4">
    <source>
        <dbReference type="EMBL" id="SFE62180.1"/>
    </source>
</evidence>
<accession>A0A1I2C3L6</accession>
<dbReference type="InterPro" id="IPR009081">
    <property type="entry name" value="PP-bd_ACP"/>
</dbReference>
<organism evidence="4 5">
    <name type="scientific">Actinopolyspora alba</name>
    <dbReference type="NCBI Taxonomy" id="673379"/>
    <lineage>
        <taxon>Bacteria</taxon>
        <taxon>Bacillati</taxon>
        <taxon>Actinomycetota</taxon>
        <taxon>Actinomycetes</taxon>
        <taxon>Actinopolysporales</taxon>
        <taxon>Actinopolysporaceae</taxon>
        <taxon>Actinopolyspora</taxon>
        <taxon>Actinopolyspora alba group</taxon>
    </lineage>
</organism>
<dbReference type="PROSITE" id="PS00012">
    <property type="entry name" value="PHOSPHOPANTETHEINE"/>
    <property type="match status" value="1"/>
</dbReference>
<proteinExistence type="predicted"/>
<dbReference type="InterPro" id="IPR006162">
    <property type="entry name" value="Ppantetheine_attach_site"/>
</dbReference>
<feature type="domain" description="Carrier" evidence="3">
    <location>
        <begin position="3"/>
        <end position="83"/>
    </location>
</feature>
<dbReference type="EMBL" id="FOMZ01000018">
    <property type="protein sequence ID" value="SFE62180.1"/>
    <property type="molecule type" value="Genomic_DNA"/>
</dbReference>
<gene>
    <name evidence="4" type="ORF">SAMN04487819_11879</name>
</gene>
<name>A0A1I2C3L6_9ACTN</name>
<evidence type="ECO:0000256" key="1">
    <source>
        <dbReference type="ARBA" id="ARBA00022450"/>
    </source>
</evidence>
<dbReference type="PROSITE" id="PS50075">
    <property type="entry name" value="CARRIER"/>
    <property type="match status" value="1"/>
</dbReference>
<dbReference type="RefSeq" id="WP_092929689.1">
    <property type="nucleotide sequence ID" value="NZ_FOMZ01000018.1"/>
</dbReference>
<evidence type="ECO:0000256" key="2">
    <source>
        <dbReference type="ARBA" id="ARBA00022553"/>
    </source>
</evidence>
<dbReference type="Gene3D" id="1.10.1200.10">
    <property type="entry name" value="ACP-like"/>
    <property type="match status" value="1"/>
</dbReference>
<reference evidence="5" key="1">
    <citation type="submission" date="2016-10" db="EMBL/GenBank/DDBJ databases">
        <authorList>
            <person name="Varghese N."/>
            <person name="Submissions S."/>
        </authorList>
    </citation>
    <scope>NUCLEOTIDE SEQUENCE [LARGE SCALE GENOMIC DNA]</scope>
    <source>
        <strain evidence="5">DSM 45004</strain>
    </source>
</reference>
<evidence type="ECO:0000313" key="5">
    <source>
        <dbReference type="Proteomes" id="UP000198716"/>
    </source>
</evidence>
<keyword evidence="2" id="KW-0597">Phosphoprotein</keyword>
<sequence>MYYTAEEVRETVLGIIEQLAPEPTRFDPAKNLHLVDDLGFHSLALLELAFAIEDDFDLPPIDEETGRSIQTTERVLEYVIGQLTAQEQLVSS</sequence>
<evidence type="ECO:0000259" key="3">
    <source>
        <dbReference type="PROSITE" id="PS50075"/>
    </source>
</evidence>
<dbReference type="SUPFAM" id="SSF47336">
    <property type="entry name" value="ACP-like"/>
    <property type="match status" value="1"/>
</dbReference>
<dbReference type="Proteomes" id="UP000198716">
    <property type="component" value="Unassembled WGS sequence"/>
</dbReference>
<keyword evidence="1" id="KW-0596">Phosphopantetheine</keyword>
<protein>
    <submittedName>
        <fullName evidence="4">Acyl carrier protein</fullName>
    </submittedName>
</protein>
<dbReference type="AlphaFoldDB" id="A0A1I2C3L6"/>
<dbReference type="InterPro" id="IPR036736">
    <property type="entry name" value="ACP-like_sf"/>
</dbReference>